<dbReference type="Pfam" id="PF03468">
    <property type="entry name" value="XS"/>
    <property type="match status" value="1"/>
</dbReference>
<dbReference type="Gene3D" id="3.30.70.2890">
    <property type="entry name" value="XS domain"/>
    <property type="match status" value="1"/>
</dbReference>
<keyword evidence="2" id="KW-0943">RNA-mediated gene silencing</keyword>
<evidence type="ECO:0000256" key="5">
    <source>
        <dbReference type="SAM" id="MobiDB-lite"/>
    </source>
</evidence>
<evidence type="ECO:0000256" key="2">
    <source>
        <dbReference type="ARBA" id="ARBA00023158"/>
    </source>
</evidence>
<feature type="compositionally biased region" description="Acidic residues" evidence="5">
    <location>
        <begin position="195"/>
        <end position="216"/>
    </location>
</feature>
<evidence type="ECO:0000256" key="1">
    <source>
        <dbReference type="ARBA" id="ARBA00023054"/>
    </source>
</evidence>
<dbReference type="AlphaFoldDB" id="A0AAX6EAR8"/>
<evidence type="ECO:0000259" key="6">
    <source>
        <dbReference type="Pfam" id="PF03468"/>
    </source>
</evidence>
<dbReference type="Proteomes" id="UP001140949">
    <property type="component" value="Unassembled WGS sequence"/>
</dbReference>
<dbReference type="InterPro" id="IPR044287">
    <property type="entry name" value="SGS3"/>
</dbReference>
<name>A0AAX6EAR8_IRIPA</name>
<evidence type="ECO:0000256" key="4">
    <source>
        <dbReference type="SAM" id="Coils"/>
    </source>
</evidence>
<evidence type="ECO:0000313" key="9">
    <source>
        <dbReference type="Proteomes" id="UP001140949"/>
    </source>
</evidence>
<feature type="compositionally biased region" description="Low complexity" evidence="5">
    <location>
        <begin position="10"/>
        <end position="33"/>
    </location>
</feature>
<reference evidence="8" key="1">
    <citation type="journal article" date="2023" name="GigaByte">
        <title>Genome assembly of the bearded iris, Iris pallida Lam.</title>
        <authorList>
            <person name="Bruccoleri R.E."/>
            <person name="Oakeley E.J."/>
            <person name="Faust A.M.E."/>
            <person name="Altorfer M."/>
            <person name="Dessus-Babus S."/>
            <person name="Burckhardt D."/>
            <person name="Oertli M."/>
            <person name="Naumann U."/>
            <person name="Petersen F."/>
            <person name="Wong J."/>
        </authorList>
    </citation>
    <scope>NUCLEOTIDE SEQUENCE</scope>
    <source>
        <strain evidence="8">GSM-AAB239-AS_SAM_17_03QT</strain>
    </source>
</reference>
<evidence type="ECO:0000313" key="8">
    <source>
        <dbReference type="EMBL" id="KAJ6801085.1"/>
    </source>
</evidence>
<dbReference type="InterPro" id="IPR038588">
    <property type="entry name" value="XS_domain_sf"/>
</dbReference>
<feature type="coiled-coil region" evidence="4">
    <location>
        <begin position="492"/>
        <end position="569"/>
    </location>
</feature>
<dbReference type="GO" id="GO:0051607">
    <property type="term" value="P:defense response to virus"/>
    <property type="evidence" value="ECO:0007669"/>
    <property type="project" value="InterPro"/>
</dbReference>
<evidence type="ECO:0000259" key="7">
    <source>
        <dbReference type="Pfam" id="PF03470"/>
    </source>
</evidence>
<keyword evidence="1 4" id="KW-0175">Coiled coil</keyword>
<evidence type="ECO:0000256" key="3">
    <source>
        <dbReference type="ARBA" id="ARBA00024022"/>
    </source>
</evidence>
<dbReference type="InterPro" id="IPR005381">
    <property type="entry name" value="Znf-XS_domain"/>
</dbReference>
<dbReference type="CDD" id="cd12266">
    <property type="entry name" value="RRM_like_XS"/>
    <property type="match status" value="1"/>
</dbReference>
<sequence>MSSRRSEGKNSFSAAAAGVSSSSKGKNVEGSGSFNDSPNLEQLNREMADINLDTAEGGEWEVIGKKSKSRVAATAGKTRGSSTPSKDFGQSEGLPRQGPGINGRAGRGTGSSWSQAAINGRTARGNPKPQGASRQPSYRAPAPAAEHPPLQHGMDWRARFNSSSSQQKVEDKAIPQDGCVDGHYSDSDIVHNQPEDDSDDDELLEDSDELSDDYDSDASQRSHETRKKSKWFKGFFDALDRLTVEEASDVTRQWHCPACHNGPGAIDWYKGLQPLVAHAKTKGAKRAKLHRELSKLLDEDLRRKGSSAVPAGEAFGKWRGLHETTTDHEIVWPPMVIVMNTLLEQDDNEKWIGMGNQELLEYFSTYAAAKARHSYGPHGHRGMSVLIFEATAMGYLEAERLHKHFSEQHTDRDAWERRRQLFYPGGERQLYGYLASREDVNSFNQHCHGKSKLKFEMKSYQEMVVVPMKQMSEDNQQLLWLKNTVVKQERHKKALEQTVGVVSQKLREYMEENKMVRHRTKMQHEENKQEMDYQEQFFKEQMNKVQKDIEEKEQKYKMLLREERAKAKQFDLHSGNKDSRLRKEVIDKFIDSQEKGAEEFLSEREMLISSHEKKRDDLRRRYLEEEVEMEKAFEAALTALMEKYDPGTFQASSSSSA</sequence>
<keyword evidence="9" id="KW-1185">Reference proteome</keyword>
<feature type="compositionally biased region" description="Gly residues" evidence="5">
    <location>
        <begin position="100"/>
        <end position="109"/>
    </location>
</feature>
<protein>
    <submittedName>
        <fullName evidence="8">Protein SUPPRESSOR OF GENE SILENCING 3-like protein</fullName>
    </submittedName>
</protein>
<dbReference type="Pfam" id="PF03470">
    <property type="entry name" value="zf-XS"/>
    <property type="match status" value="1"/>
</dbReference>
<comment type="similarity">
    <text evidence="3">Belongs to the SGS3 family.</text>
</comment>
<comment type="caution">
    <text evidence="8">The sequence shown here is derived from an EMBL/GenBank/DDBJ whole genome shotgun (WGS) entry which is preliminary data.</text>
</comment>
<reference evidence="8" key="2">
    <citation type="submission" date="2023-04" db="EMBL/GenBank/DDBJ databases">
        <authorList>
            <person name="Bruccoleri R.E."/>
            <person name="Oakeley E.J."/>
            <person name="Faust A.-M."/>
            <person name="Dessus-Babus S."/>
            <person name="Altorfer M."/>
            <person name="Burckhardt D."/>
            <person name="Oertli M."/>
            <person name="Naumann U."/>
            <person name="Petersen F."/>
            <person name="Wong J."/>
        </authorList>
    </citation>
    <scope>NUCLEOTIDE SEQUENCE</scope>
    <source>
        <strain evidence="8">GSM-AAB239-AS_SAM_17_03QT</strain>
        <tissue evidence="8">Leaf</tissue>
    </source>
</reference>
<feature type="coiled-coil region" evidence="4">
    <location>
        <begin position="608"/>
        <end position="635"/>
    </location>
</feature>
<organism evidence="8 9">
    <name type="scientific">Iris pallida</name>
    <name type="common">Sweet iris</name>
    <dbReference type="NCBI Taxonomy" id="29817"/>
    <lineage>
        <taxon>Eukaryota</taxon>
        <taxon>Viridiplantae</taxon>
        <taxon>Streptophyta</taxon>
        <taxon>Embryophyta</taxon>
        <taxon>Tracheophyta</taxon>
        <taxon>Spermatophyta</taxon>
        <taxon>Magnoliopsida</taxon>
        <taxon>Liliopsida</taxon>
        <taxon>Asparagales</taxon>
        <taxon>Iridaceae</taxon>
        <taxon>Iridoideae</taxon>
        <taxon>Irideae</taxon>
        <taxon>Iris</taxon>
    </lineage>
</organism>
<dbReference type="PANTHER" id="PTHR46602:SF1">
    <property type="entry name" value="PROTEIN SUPPRESSOR OF GENE SILENCING 3"/>
    <property type="match status" value="1"/>
</dbReference>
<feature type="domain" description="XS" evidence="6">
    <location>
        <begin position="327"/>
        <end position="442"/>
    </location>
</feature>
<dbReference type="EMBL" id="JANAVB010038416">
    <property type="protein sequence ID" value="KAJ6801085.1"/>
    <property type="molecule type" value="Genomic_DNA"/>
</dbReference>
<feature type="domain" description="Zinc finger-XS" evidence="7">
    <location>
        <begin position="256"/>
        <end position="293"/>
    </location>
</feature>
<dbReference type="InterPro" id="IPR005380">
    <property type="entry name" value="XS_domain"/>
</dbReference>
<dbReference type="GO" id="GO:0031047">
    <property type="term" value="P:regulatory ncRNA-mediated gene silencing"/>
    <property type="evidence" value="ECO:0007669"/>
    <property type="project" value="UniProtKB-KW"/>
</dbReference>
<dbReference type="PANTHER" id="PTHR46602">
    <property type="entry name" value="PROTEIN SUPPRESSOR OF GENE SILENCING 3"/>
    <property type="match status" value="1"/>
</dbReference>
<proteinExistence type="inferred from homology"/>
<gene>
    <name evidence="8" type="ORF">M6B38_199640</name>
</gene>
<feature type="region of interest" description="Disordered" evidence="5">
    <location>
        <begin position="1"/>
        <end position="223"/>
    </location>
</feature>
<accession>A0AAX6EAR8</accession>